<dbReference type="Pfam" id="PF11734">
    <property type="entry name" value="TilS_C"/>
    <property type="match status" value="1"/>
</dbReference>
<protein>
    <recommendedName>
        <fullName evidence="8">tRNA(Ile)-lysidine synthase</fullName>
        <ecNumber evidence="8">6.3.4.19</ecNumber>
    </recommendedName>
    <alternativeName>
        <fullName evidence="8">tRNA(Ile)-2-lysyl-cytidine synthase</fullName>
    </alternativeName>
    <alternativeName>
        <fullName evidence="8">tRNA(Ile)-lysidine synthetase</fullName>
    </alternativeName>
</protein>
<name>A0ABU6D3E5_9GAMM</name>
<dbReference type="SMART" id="SM00977">
    <property type="entry name" value="TilS_C"/>
    <property type="match status" value="1"/>
</dbReference>
<dbReference type="Pfam" id="PF01171">
    <property type="entry name" value="ATP_bind_3"/>
    <property type="match status" value="1"/>
</dbReference>
<evidence type="ECO:0000256" key="2">
    <source>
        <dbReference type="ARBA" id="ARBA00022490"/>
    </source>
</evidence>
<dbReference type="Gene3D" id="1.20.59.20">
    <property type="match status" value="1"/>
</dbReference>
<keyword evidence="6 8" id="KW-0067">ATP-binding</keyword>
<gene>
    <name evidence="8 10" type="primary">tilS</name>
    <name evidence="10" type="ORF">VSS37_17950</name>
</gene>
<dbReference type="Gene3D" id="3.40.50.620">
    <property type="entry name" value="HUPs"/>
    <property type="match status" value="1"/>
</dbReference>
<comment type="domain">
    <text evidence="8">The N-terminal region contains the highly conserved SGGXDS motif, predicted to be a P-loop motif involved in ATP binding.</text>
</comment>
<dbReference type="InterPro" id="IPR012796">
    <property type="entry name" value="Lysidine-tRNA-synth_C"/>
</dbReference>
<dbReference type="InterPro" id="IPR011063">
    <property type="entry name" value="TilS/TtcA_N"/>
</dbReference>
<sequence length="436" mass="49226">MGHALADHLLTFFRHYPAPAYLIGYSGGMDSHVLLHACSRLQPQLPDLPFRALHIDHGLQPAAAQWAQHCHEVCQQLGVPLLTERLQLAVPAGESVEAAARDARYAAFSRHLQAGEILLTAHHQHDQAETLLLHLLRGSGVDGLAAMPLFRPLAQGGLGRPLLACGRAELLDYAEHHRLDYIDDPSNLDRRFDRNFLRHQVMPVLQQRWPSAQKTLARAARLQAESRGLLSAFLQGKLAEMRGRRPGTLSISRLLGQETALQKALLREWLAERGLRAPEERRLLQVLHDVLLCAPDAMPRVQWEGCEIRRYRDDLYALTPLPPHDPAQVLAWDVRQPLSIPSLQRTLSPELLGSWREYLQASPEPVTVRFRQGGEKVWLRQRGGHHSLKKLLQEAGVAPWERERLPLVYVGTRLAIIAGLLHLEPDEYMEKQHGRD</sequence>
<keyword evidence="4 8" id="KW-0819">tRNA processing</keyword>
<dbReference type="PANTHER" id="PTHR43033:SF1">
    <property type="entry name" value="TRNA(ILE)-LYSIDINE SYNTHASE-RELATED"/>
    <property type="match status" value="1"/>
</dbReference>
<feature type="binding site" evidence="8">
    <location>
        <begin position="26"/>
        <end position="31"/>
    </location>
    <ligand>
        <name>ATP</name>
        <dbReference type="ChEBI" id="CHEBI:30616"/>
    </ligand>
</feature>
<comment type="similarity">
    <text evidence="8">Belongs to the tRNA(Ile)-lysidine synthase family.</text>
</comment>
<dbReference type="SUPFAM" id="SSF52402">
    <property type="entry name" value="Adenine nucleotide alpha hydrolases-like"/>
    <property type="match status" value="1"/>
</dbReference>
<dbReference type="SUPFAM" id="SSF82829">
    <property type="entry name" value="MesJ substrate recognition domain-like"/>
    <property type="match status" value="1"/>
</dbReference>
<dbReference type="NCBIfam" id="TIGR02432">
    <property type="entry name" value="lysidine_TilS_N"/>
    <property type="match status" value="1"/>
</dbReference>
<evidence type="ECO:0000256" key="5">
    <source>
        <dbReference type="ARBA" id="ARBA00022741"/>
    </source>
</evidence>
<dbReference type="Pfam" id="PF09179">
    <property type="entry name" value="TilS"/>
    <property type="match status" value="1"/>
</dbReference>
<evidence type="ECO:0000313" key="11">
    <source>
        <dbReference type="Proteomes" id="UP001308005"/>
    </source>
</evidence>
<dbReference type="PANTHER" id="PTHR43033">
    <property type="entry name" value="TRNA(ILE)-LYSIDINE SYNTHASE-RELATED"/>
    <property type="match status" value="1"/>
</dbReference>
<evidence type="ECO:0000313" key="10">
    <source>
        <dbReference type="EMBL" id="MEB4592867.1"/>
    </source>
</evidence>
<evidence type="ECO:0000256" key="7">
    <source>
        <dbReference type="ARBA" id="ARBA00048539"/>
    </source>
</evidence>
<reference evidence="11" key="1">
    <citation type="submission" date="2023-07" db="EMBL/GenBank/DDBJ databases">
        <title>The carbon used by Thiothrix.</title>
        <authorList>
            <person name="Chen L."/>
        </authorList>
    </citation>
    <scope>NUCLEOTIDE SEQUENCE [LARGE SCALE GENOMIC DNA]</scope>
</reference>
<evidence type="ECO:0000256" key="6">
    <source>
        <dbReference type="ARBA" id="ARBA00022840"/>
    </source>
</evidence>
<evidence type="ECO:0000256" key="1">
    <source>
        <dbReference type="ARBA" id="ARBA00004496"/>
    </source>
</evidence>
<comment type="caution">
    <text evidence="10">The sequence shown here is derived from an EMBL/GenBank/DDBJ whole genome shotgun (WGS) entry which is preliminary data.</text>
</comment>
<keyword evidence="11" id="KW-1185">Reference proteome</keyword>
<organism evidence="10 11">
    <name type="scientific">Candidatus Thiothrix phosphatis</name>
    <dbReference type="NCBI Taxonomy" id="3112415"/>
    <lineage>
        <taxon>Bacteria</taxon>
        <taxon>Pseudomonadati</taxon>
        <taxon>Pseudomonadota</taxon>
        <taxon>Gammaproteobacteria</taxon>
        <taxon>Thiotrichales</taxon>
        <taxon>Thiotrichaceae</taxon>
        <taxon>Thiothrix</taxon>
    </lineage>
</organism>
<dbReference type="NCBIfam" id="TIGR02433">
    <property type="entry name" value="lysidine_TilS_C"/>
    <property type="match status" value="1"/>
</dbReference>
<dbReference type="SUPFAM" id="SSF56037">
    <property type="entry name" value="PheT/TilS domain"/>
    <property type="match status" value="1"/>
</dbReference>
<keyword evidence="3 8" id="KW-0436">Ligase</keyword>
<comment type="catalytic activity">
    <reaction evidence="7 8">
        <text>cytidine(34) in tRNA(Ile2) + L-lysine + ATP = lysidine(34) in tRNA(Ile2) + AMP + diphosphate + H(+)</text>
        <dbReference type="Rhea" id="RHEA:43744"/>
        <dbReference type="Rhea" id="RHEA-COMP:10625"/>
        <dbReference type="Rhea" id="RHEA-COMP:10670"/>
        <dbReference type="ChEBI" id="CHEBI:15378"/>
        <dbReference type="ChEBI" id="CHEBI:30616"/>
        <dbReference type="ChEBI" id="CHEBI:32551"/>
        <dbReference type="ChEBI" id="CHEBI:33019"/>
        <dbReference type="ChEBI" id="CHEBI:82748"/>
        <dbReference type="ChEBI" id="CHEBI:83665"/>
        <dbReference type="ChEBI" id="CHEBI:456215"/>
        <dbReference type="EC" id="6.3.4.19"/>
    </reaction>
</comment>
<dbReference type="HAMAP" id="MF_01161">
    <property type="entry name" value="tRNA_Ile_lys_synt"/>
    <property type="match status" value="1"/>
</dbReference>
<comment type="function">
    <text evidence="8">Ligates lysine onto the cytidine present at position 34 of the AUA codon-specific tRNA(Ile) that contains the anticodon CAU, in an ATP-dependent manner. Cytidine is converted to lysidine, thus changing the amino acid specificity of the tRNA from methionine to isoleucine.</text>
</comment>
<dbReference type="CDD" id="cd01992">
    <property type="entry name" value="TilS_N"/>
    <property type="match status" value="1"/>
</dbReference>
<comment type="subcellular location">
    <subcellularLocation>
        <location evidence="1 8">Cytoplasm</location>
    </subcellularLocation>
</comment>
<proteinExistence type="inferred from homology"/>
<evidence type="ECO:0000259" key="9">
    <source>
        <dbReference type="SMART" id="SM00977"/>
    </source>
</evidence>
<evidence type="ECO:0000256" key="3">
    <source>
        <dbReference type="ARBA" id="ARBA00022598"/>
    </source>
</evidence>
<dbReference type="InterPro" id="IPR012795">
    <property type="entry name" value="tRNA_Ile_lys_synt_N"/>
</dbReference>
<dbReference type="InterPro" id="IPR012094">
    <property type="entry name" value="tRNA_Ile_lys_synt"/>
</dbReference>
<evidence type="ECO:0000256" key="8">
    <source>
        <dbReference type="HAMAP-Rule" id="MF_01161"/>
    </source>
</evidence>
<evidence type="ECO:0000256" key="4">
    <source>
        <dbReference type="ARBA" id="ARBA00022694"/>
    </source>
</evidence>
<keyword evidence="5 8" id="KW-0547">Nucleotide-binding</keyword>
<dbReference type="InterPro" id="IPR014729">
    <property type="entry name" value="Rossmann-like_a/b/a_fold"/>
</dbReference>
<dbReference type="GO" id="GO:0032267">
    <property type="term" value="F:tRNA(Ile)-lysidine synthase activity"/>
    <property type="evidence" value="ECO:0007669"/>
    <property type="project" value="UniProtKB-EC"/>
</dbReference>
<dbReference type="InterPro" id="IPR015262">
    <property type="entry name" value="tRNA_Ile_lys_synt_subst-bd"/>
</dbReference>
<dbReference type="RefSeq" id="WP_324697396.1">
    <property type="nucleotide sequence ID" value="NZ_JAYMYJ010000145.1"/>
</dbReference>
<accession>A0ABU6D3E5</accession>
<feature type="domain" description="Lysidine-tRNA(Ile) synthetase C-terminal" evidence="9">
    <location>
        <begin position="366"/>
        <end position="423"/>
    </location>
</feature>
<dbReference type="EC" id="6.3.4.19" evidence="8"/>
<dbReference type="Proteomes" id="UP001308005">
    <property type="component" value="Unassembled WGS sequence"/>
</dbReference>
<keyword evidence="2 8" id="KW-0963">Cytoplasm</keyword>
<dbReference type="EMBL" id="JAYMYJ010000145">
    <property type="protein sequence ID" value="MEB4592867.1"/>
    <property type="molecule type" value="Genomic_DNA"/>
</dbReference>